<dbReference type="EMBL" id="JABUFE010000010">
    <property type="protein sequence ID" value="NSX56094.1"/>
    <property type="molecule type" value="Genomic_DNA"/>
</dbReference>
<feature type="transmembrane region" description="Helical" evidence="1">
    <location>
        <begin position="41"/>
        <end position="62"/>
    </location>
</feature>
<evidence type="ECO:0000313" key="3">
    <source>
        <dbReference type="Proteomes" id="UP000777935"/>
    </source>
</evidence>
<feature type="transmembrane region" description="Helical" evidence="1">
    <location>
        <begin position="12"/>
        <end position="35"/>
    </location>
</feature>
<reference evidence="2 3" key="1">
    <citation type="submission" date="2020-06" db="EMBL/GenBank/DDBJ databases">
        <title>Sulfitobacter algicola sp. nov., isolated from green algae.</title>
        <authorList>
            <person name="Wang C."/>
        </authorList>
    </citation>
    <scope>NUCLEOTIDE SEQUENCE [LARGE SCALE GENOMIC DNA]</scope>
    <source>
        <strain evidence="2 3">1151</strain>
    </source>
</reference>
<keyword evidence="1" id="KW-0472">Membrane</keyword>
<evidence type="ECO:0000313" key="2">
    <source>
        <dbReference type="EMBL" id="NSX56094.1"/>
    </source>
</evidence>
<protein>
    <submittedName>
        <fullName evidence="2">Uncharacterized protein</fullName>
    </submittedName>
</protein>
<dbReference type="Proteomes" id="UP000777935">
    <property type="component" value="Unassembled WGS sequence"/>
</dbReference>
<keyword evidence="1" id="KW-1133">Transmembrane helix</keyword>
<keyword evidence="1" id="KW-0812">Transmembrane</keyword>
<evidence type="ECO:0000256" key="1">
    <source>
        <dbReference type="SAM" id="Phobius"/>
    </source>
</evidence>
<dbReference type="RefSeq" id="WP_174139249.1">
    <property type="nucleotide sequence ID" value="NZ_JABUFE010000010.1"/>
</dbReference>
<comment type="caution">
    <text evidence="2">The sequence shown here is derived from an EMBL/GenBank/DDBJ whole genome shotgun (WGS) entry which is preliminary data.</text>
</comment>
<organism evidence="2 3">
    <name type="scientific">Parasulfitobacter algicola</name>
    <dbReference type="NCBI Taxonomy" id="2614809"/>
    <lineage>
        <taxon>Bacteria</taxon>
        <taxon>Pseudomonadati</taxon>
        <taxon>Pseudomonadota</taxon>
        <taxon>Alphaproteobacteria</taxon>
        <taxon>Rhodobacterales</taxon>
        <taxon>Roseobacteraceae</taxon>
        <taxon>Parasulfitobacter</taxon>
    </lineage>
</organism>
<feature type="transmembrane region" description="Helical" evidence="1">
    <location>
        <begin position="69"/>
        <end position="93"/>
    </location>
</feature>
<gene>
    <name evidence="2" type="ORF">HRQ87_14950</name>
</gene>
<keyword evidence="3" id="KW-1185">Reference proteome</keyword>
<sequence>MLKRSPNSNLNPLFLAGGFAVLNIAIFFAVTQLSYGLFFSFGYFLWVICVSGVAFPLALIGYRVFVGKWAWWSVALACVISAAVSVMHFWMIAVSATVV</sequence>
<name>A0ABX2IZD9_9RHOB</name>
<accession>A0ABX2IZD9</accession>
<proteinExistence type="predicted"/>